<dbReference type="PANTHER" id="PTHR23025">
    <property type="entry name" value="TRIACYLGLYCEROL LIPASE"/>
    <property type="match status" value="1"/>
</dbReference>
<dbReference type="eggNOG" id="KOG1515">
    <property type="taxonomic scope" value="Eukaryota"/>
</dbReference>
<dbReference type="RefSeq" id="XP_007863978.1">
    <property type="nucleotide sequence ID" value="XM_007865787.1"/>
</dbReference>
<accession>S7RVU5</accession>
<organism evidence="2 3">
    <name type="scientific">Gloeophyllum trabeum (strain ATCC 11539 / FP-39264 / Madison 617)</name>
    <name type="common">Brown rot fungus</name>
    <dbReference type="NCBI Taxonomy" id="670483"/>
    <lineage>
        <taxon>Eukaryota</taxon>
        <taxon>Fungi</taxon>
        <taxon>Dikarya</taxon>
        <taxon>Basidiomycota</taxon>
        <taxon>Agaricomycotina</taxon>
        <taxon>Agaricomycetes</taxon>
        <taxon>Gloeophyllales</taxon>
        <taxon>Gloeophyllaceae</taxon>
        <taxon>Gloeophyllum</taxon>
    </lineage>
</organism>
<dbReference type="STRING" id="670483.S7RVU5"/>
<keyword evidence="2" id="KW-0378">Hydrolase</keyword>
<sequence>MDYLDIDVQKKAKGNWATKVQGVKEVDISISGTDGHKIPIRLHSPATPPADGSPLVMIFHGGGFVAGGLHNETESSRLFVQNLGCVVVNVDYRLAPKHPFPAAPNDCWDATKWVAANAAELKADPSKGFIIAGTSSGGNLAAVCGVLARDHQLSPPVTGLLLMVPCFFDSHDIPEKYKGDLKSYEEQKNAATLNQSLIDTFEAAYKPDGNSTLYNLYTPNATRAGLPPTFLQVCELDPLRDDAIVFERELREDLGIPTKLLKYDNVPHGFWAFWPHKEESKRFMMDTVDGLRWLLSHPSK</sequence>
<dbReference type="OMA" id="HYFWTNF"/>
<reference evidence="2 3" key="1">
    <citation type="journal article" date="2012" name="Science">
        <title>The Paleozoic origin of enzymatic lignin decomposition reconstructed from 31 fungal genomes.</title>
        <authorList>
            <person name="Floudas D."/>
            <person name="Binder M."/>
            <person name="Riley R."/>
            <person name="Barry K."/>
            <person name="Blanchette R.A."/>
            <person name="Henrissat B."/>
            <person name="Martinez A.T."/>
            <person name="Otillar R."/>
            <person name="Spatafora J.W."/>
            <person name="Yadav J.S."/>
            <person name="Aerts A."/>
            <person name="Benoit I."/>
            <person name="Boyd A."/>
            <person name="Carlson A."/>
            <person name="Copeland A."/>
            <person name="Coutinho P.M."/>
            <person name="de Vries R.P."/>
            <person name="Ferreira P."/>
            <person name="Findley K."/>
            <person name="Foster B."/>
            <person name="Gaskell J."/>
            <person name="Glotzer D."/>
            <person name="Gorecki P."/>
            <person name="Heitman J."/>
            <person name="Hesse C."/>
            <person name="Hori C."/>
            <person name="Igarashi K."/>
            <person name="Jurgens J.A."/>
            <person name="Kallen N."/>
            <person name="Kersten P."/>
            <person name="Kohler A."/>
            <person name="Kuees U."/>
            <person name="Kumar T.K.A."/>
            <person name="Kuo A."/>
            <person name="LaButti K."/>
            <person name="Larrondo L.F."/>
            <person name="Lindquist E."/>
            <person name="Ling A."/>
            <person name="Lombard V."/>
            <person name="Lucas S."/>
            <person name="Lundell T."/>
            <person name="Martin R."/>
            <person name="McLaughlin D.J."/>
            <person name="Morgenstern I."/>
            <person name="Morin E."/>
            <person name="Murat C."/>
            <person name="Nagy L.G."/>
            <person name="Nolan M."/>
            <person name="Ohm R.A."/>
            <person name="Patyshakuliyeva A."/>
            <person name="Rokas A."/>
            <person name="Ruiz-Duenas F.J."/>
            <person name="Sabat G."/>
            <person name="Salamov A."/>
            <person name="Samejima M."/>
            <person name="Schmutz J."/>
            <person name="Slot J.C."/>
            <person name="St John F."/>
            <person name="Stenlid J."/>
            <person name="Sun H."/>
            <person name="Sun S."/>
            <person name="Syed K."/>
            <person name="Tsang A."/>
            <person name="Wiebenga A."/>
            <person name="Young D."/>
            <person name="Pisabarro A."/>
            <person name="Eastwood D.C."/>
            <person name="Martin F."/>
            <person name="Cullen D."/>
            <person name="Grigoriev I.V."/>
            <person name="Hibbett D.S."/>
        </authorList>
    </citation>
    <scope>NUCLEOTIDE SEQUENCE [LARGE SCALE GENOMIC DNA]</scope>
    <source>
        <strain evidence="2 3">ATCC 11539</strain>
    </source>
</reference>
<dbReference type="OrthoDB" id="408631at2759"/>
<dbReference type="Gene3D" id="3.40.50.1820">
    <property type="entry name" value="alpha/beta hydrolase"/>
    <property type="match status" value="1"/>
</dbReference>
<dbReference type="HOGENOM" id="CLU_012494_6_3_1"/>
<dbReference type="Proteomes" id="UP000030669">
    <property type="component" value="Unassembled WGS sequence"/>
</dbReference>
<evidence type="ECO:0000313" key="3">
    <source>
        <dbReference type="Proteomes" id="UP000030669"/>
    </source>
</evidence>
<name>S7RVU5_GLOTA</name>
<dbReference type="GO" id="GO:0005829">
    <property type="term" value="C:cytosol"/>
    <property type="evidence" value="ECO:0007669"/>
    <property type="project" value="TreeGrafter"/>
</dbReference>
<dbReference type="GO" id="GO:0019433">
    <property type="term" value="P:triglyceride catabolic process"/>
    <property type="evidence" value="ECO:0007669"/>
    <property type="project" value="TreeGrafter"/>
</dbReference>
<evidence type="ECO:0000259" key="1">
    <source>
        <dbReference type="Pfam" id="PF07859"/>
    </source>
</evidence>
<dbReference type="KEGG" id="gtr:GLOTRDRAFT_38988"/>
<dbReference type="InterPro" id="IPR013094">
    <property type="entry name" value="AB_hydrolase_3"/>
</dbReference>
<dbReference type="GO" id="GO:0004771">
    <property type="term" value="F:sterol ester esterase activity"/>
    <property type="evidence" value="ECO:0007669"/>
    <property type="project" value="TreeGrafter"/>
</dbReference>
<dbReference type="InterPro" id="IPR029058">
    <property type="entry name" value="AB_hydrolase_fold"/>
</dbReference>
<keyword evidence="3" id="KW-1185">Reference proteome</keyword>
<dbReference type="PANTHER" id="PTHR23025:SF3">
    <property type="entry name" value="HORMONE-SENSITIVE LIPASE"/>
    <property type="match status" value="1"/>
</dbReference>
<dbReference type="GeneID" id="19305870"/>
<dbReference type="SUPFAM" id="SSF53474">
    <property type="entry name" value="alpha/beta-Hydrolases"/>
    <property type="match status" value="1"/>
</dbReference>
<dbReference type="GO" id="GO:0004806">
    <property type="term" value="F:triacylglycerol lipase activity"/>
    <property type="evidence" value="ECO:0007669"/>
    <property type="project" value="TreeGrafter"/>
</dbReference>
<gene>
    <name evidence="2" type="ORF">GLOTRDRAFT_38988</name>
</gene>
<dbReference type="AlphaFoldDB" id="S7RVU5"/>
<dbReference type="Pfam" id="PF07859">
    <property type="entry name" value="Abhydrolase_3"/>
    <property type="match status" value="1"/>
</dbReference>
<protein>
    <submittedName>
        <fullName evidence="2">Alpha/beta-hydrolase</fullName>
    </submittedName>
</protein>
<feature type="domain" description="Alpha/beta hydrolase fold-3" evidence="1">
    <location>
        <begin position="56"/>
        <end position="271"/>
    </location>
</feature>
<dbReference type="EMBL" id="KB469299">
    <property type="protein sequence ID" value="EPQ57404.1"/>
    <property type="molecule type" value="Genomic_DNA"/>
</dbReference>
<evidence type="ECO:0000313" key="2">
    <source>
        <dbReference type="EMBL" id="EPQ57404.1"/>
    </source>
</evidence>
<proteinExistence type="predicted"/>